<protein>
    <submittedName>
        <fullName evidence="3">Fis family transcriptional regulator</fullName>
    </submittedName>
</protein>
<dbReference type="PATRIC" id="fig|29311.18.peg.3782"/>
<dbReference type="OrthoDB" id="4753125at2"/>
<feature type="chain" id="PRO_5038661013" evidence="1">
    <location>
        <begin position="28"/>
        <end position="175"/>
    </location>
</feature>
<evidence type="ECO:0000256" key="1">
    <source>
        <dbReference type="SAM" id="SignalP"/>
    </source>
</evidence>
<feature type="signal peptide" evidence="1">
    <location>
        <begin position="1"/>
        <end position="27"/>
    </location>
</feature>
<organism evidence="3 4">
    <name type="scientific">Mycobacterium haemophilum</name>
    <dbReference type="NCBI Taxonomy" id="29311"/>
    <lineage>
        <taxon>Bacteria</taxon>
        <taxon>Bacillati</taxon>
        <taxon>Actinomycetota</taxon>
        <taxon>Actinomycetes</taxon>
        <taxon>Mycobacteriales</taxon>
        <taxon>Mycobacteriaceae</taxon>
        <taxon>Mycobacterium</taxon>
    </lineage>
</organism>
<dbReference type="NCBIfam" id="TIGR04529">
    <property type="entry name" value="MTB_hemophore"/>
    <property type="match status" value="1"/>
</dbReference>
<comment type="caution">
    <text evidence="3">The sequence shown here is derived from an EMBL/GenBank/DDBJ whole genome shotgun (WGS) entry which is preliminary data.</text>
</comment>
<accession>A0A0I9VGG7</accession>
<proteinExistence type="predicted"/>
<dbReference type="Gene3D" id="1.20.20.20">
    <property type="entry name" value="Haemophore, haem-binding domain"/>
    <property type="match status" value="1"/>
</dbReference>
<evidence type="ECO:0000313" key="4">
    <source>
        <dbReference type="Proteomes" id="UP000036334"/>
    </source>
</evidence>
<sequence length="175" mass="17747">MNTGIATRRRRLCAGLIAAVLPGAAVAAVLTGPSATAAPDPCAASEMARTIGSVAKSMGDYLDAHPETNQTMTTLLQQQAGPQSLTSLKSYFEANPKVAGDLQTMSQPLAGLTTQCKLPITVPQAMGFMQSVQGVGGLPDLPGGATSALPLSDIQAISPTVTVPLPGPSRSQHVG</sequence>
<keyword evidence="1" id="KW-0732">Signal</keyword>
<reference evidence="3 4" key="1">
    <citation type="submission" date="2015-05" db="EMBL/GenBank/DDBJ databases">
        <title>Genome sequence of Mycobacterium haemophilum.</title>
        <authorList>
            <person name="Greninger A.L."/>
            <person name="Cunningham G."/>
            <person name="Miller S."/>
        </authorList>
    </citation>
    <scope>NUCLEOTIDE SEQUENCE [LARGE SCALE GENOMIC DNA]</scope>
    <source>
        <strain evidence="4">UC1</strain>
    </source>
</reference>
<evidence type="ECO:0000259" key="2">
    <source>
        <dbReference type="Pfam" id="PF16525"/>
    </source>
</evidence>
<dbReference type="GO" id="GO:0015886">
    <property type="term" value="P:heme transport"/>
    <property type="evidence" value="ECO:0007669"/>
    <property type="project" value="InterPro"/>
</dbReference>
<dbReference type="NCBIfam" id="TIGR04530">
    <property type="entry name" value="hemophoreRv0203"/>
    <property type="match status" value="1"/>
</dbReference>
<dbReference type="Proteomes" id="UP000036334">
    <property type="component" value="Unassembled WGS sequence"/>
</dbReference>
<dbReference type="RefSeq" id="WP_047314445.1">
    <property type="nucleotide sequence ID" value="NZ_LDPQ01000006.1"/>
</dbReference>
<evidence type="ECO:0000313" key="3">
    <source>
        <dbReference type="EMBL" id="KLO36550.1"/>
    </source>
</evidence>
<dbReference type="Pfam" id="PF16525">
    <property type="entry name" value="MHB"/>
    <property type="match status" value="1"/>
</dbReference>
<feature type="domain" description="Haemophore haem-binding" evidence="2">
    <location>
        <begin position="40"/>
        <end position="117"/>
    </location>
</feature>
<dbReference type="InterPro" id="IPR030937">
    <property type="entry name" value="Hemophore_Rv0203"/>
</dbReference>
<gene>
    <name evidence="3" type="ORF">ABH38_11225</name>
</gene>
<dbReference type="GO" id="GO:0020037">
    <property type="term" value="F:heme binding"/>
    <property type="evidence" value="ECO:0007669"/>
    <property type="project" value="InterPro"/>
</dbReference>
<dbReference type="InterPro" id="IPR038378">
    <property type="entry name" value="MHB_sf"/>
</dbReference>
<dbReference type="InterPro" id="IPR032407">
    <property type="entry name" value="MHB"/>
</dbReference>
<name>A0A0I9VGG7_9MYCO</name>
<dbReference type="STRING" id="1202450.B586_01335"/>
<dbReference type="AlphaFoldDB" id="A0A0I9VGG7"/>
<dbReference type="EMBL" id="LDPR01000008">
    <property type="protein sequence ID" value="KLO36550.1"/>
    <property type="molecule type" value="Genomic_DNA"/>
</dbReference>
<keyword evidence="4" id="KW-1185">Reference proteome</keyword>